<feature type="signal peptide" evidence="2">
    <location>
        <begin position="1"/>
        <end position="24"/>
    </location>
</feature>
<reference evidence="3 4" key="1">
    <citation type="submission" date="2019-05" db="EMBL/GenBank/DDBJ databases">
        <title>Genome sequence of Cellulomonas hominis strain CS1.</title>
        <authorList>
            <person name="Belmont J."/>
            <person name="Maclea K.S."/>
        </authorList>
    </citation>
    <scope>NUCLEOTIDE SEQUENCE [LARGE SCALE GENOMIC DNA]</scope>
    <source>
        <strain evidence="3 4">CS1</strain>
    </source>
</reference>
<feature type="chain" id="PRO_5031334465" evidence="2">
    <location>
        <begin position="25"/>
        <end position="67"/>
    </location>
</feature>
<evidence type="ECO:0000256" key="1">
    <source>
        <dbReference type="SAM" id="MobiDB-lite"/>
    </source>
</evidence>
<evidence type="ECO:0000256" key="2">
    <source>
        <dbReference type="SAM" id="SignalP"/>
    </source>
</evidence>
<feature type="compositionally biased region" description="Basic residues" evidence="1">
    <location>
        <begin position="1"/>
        <end position="11"/>
    </location>
</feature>
<dbReference type="EMBL" id="SZYE01000303">
    <property type="protein sequence ID" value="TKR21924.1"/>
    <property type="molecule type" value="Genomic_DNA"/>
</dbReference>
<evidence type="ECO:0000313" key="4">
    <source>
        <dbReference type="Proteomes" id="UP000308121"/>
    </source>
</evidence>
<feature type="compositionally biased region" description="Low complexity" evidence="1">
    <location>
        <begin position="38"/>
        <end position="67"/>
    </location>
</feature>
<organism evidence="3 4">
    <name type="scientific">Cellulomonas hominis</name>
    <dbReference type="NCBI Taxonomy" id="156981"/>
    <lineage>
        <taxon>Bacteria</taxon>
        <taxon>Bacillati</taxon>
        <taxon>Actinomycetota</taxon>
        <taxon>Actinomycetes</taxon>
        <taxon>Micrococcales</taxon>
        <taxon>Cellulomonadaceae</taxon>
        <taxon>Cellulomonas</taxon>
    </lineage>
</organism>
<keyword evidence="2" id="KW-0732">Signal</keyword>
<evidence type="ECO:0000313" key="3">
    <source>
        <dbReference type="EMBL" id="TKR21924.1"/>
    </source>
</evidence>
<comment type="caution">
    <text evidence="3">The sequence shown here is derived from an EMBL/GenBank/DDBJ whole genome shotgun (WGS) entry which is preliminary data.</text>
</comment>
<proteinExistence type="predicted"/>
<dbReference type="AlphaFoldDB" id="A0A7Z8JW46"/>
<accession>A0A7Z8JW46</accession>
<protein>
    <submittedName>
        <fullName evidence="3">Uncharacterized protein</fullName>
    </submittedName>
</protein>
<gene>
    <name evidence="3" type="ORF">FA014_19180</name>
</gene>
<feature type="region of interest" description="Disordered" evidence="1">
    <location>
        <begin position="1"/>
        <end position="67"/>
    </location>
</feature>
<dbReference type="Proteomes" id="UP000308121">
    <property type="component" value="Unassembled WGS sequence"/>
</dbReference>
<sequence>MRRRAGRRLSLYRRGLTASGPATAVATGPTGPVARPTAWRGSPAGASRRGSPRPAARSWPRSSRSGT</sequence>
<name>A0A7Z8JW46_9CELL</name>